<sequence length="129" mass="14211">MAHWPYNTSKWARLREAKLSATPLCEICTRRGLIVEAVAVDHFKPINQGGSPFPEMSGLLSLCLPCHNEKTASFDKPGGQTFRRRFKGFDANGNPIDPFDAWHGGASGTVNPQQKTGGVNKRRLNNKCS</sequence>
<dbReference type="Proteomes" id="UP000198761">
    <property type="component" value="Unassembled WGS sequence"/>
</dbReference>
<keyword evidence="3" id="KW-0255">Endonuclease</keyword>
<name>A0A1H8FD69_9RHOB</name>
<dbReference type="AlphaFoldDB" id="A0A1H8FD69"/>
<reference evidence="3 4" key="1">
    <citation type="submission" date="2016-10" db="EMBL/GenBank/DDBJ databases">
        <authorList>
            <person name="de Groot N.N."/>
        </authorList>
    </citation>
    <scope>NUCLEOTIDE SEQUENCE [LARGE SCALE GENOMIC DNA]</scope>
    <source>
        <strain evidence="3 4">DSM 3857</strain>
    </source>
</reference>
<organism evidence="3 4">
    <name type="scientific">Gemmobacter aquatilis</name>
    <dbReference type="NCBI Taxonomy" id="933059"/>
    <lineage>
        <taxon>Bacteria</taxon>
        <taxon>Pseudomonadati</taxon>
        <taxon>Pseudomonadota</taxon>
        <taxon>Alphaproteobacteria</taxon>
        <taxon>Rhodobacterales</taxon>
        <taxon>Paracoccaceae</taxon>
        <taxon>Gemmobacter</taxon>
    </lineage>
</organism>
<proteinExistence type="predicted"/>
<dbReference type="RefSeq" id="WP_091300547.1">
    <property type="nucleotide sequence ID" value="NZ_FOCE01000004.1"/>
</dbReference>
<evidence type="ECO:0000313" key="3">
    <source>
        <dbReference type="EMBL" id="SEN29137.1"/>
    </source>
</evidence>
<keyword evidence="3" id="KW-0540">Nuclease</keyword>
<feature type="region of interest" description="Disordered" evidence="1">
    <location>
        <begin position="100"/>
        <end position="129"/>
    </location>
</feature>
<evidence type="ECO:0000256" key="1">
    <source>
        <dbReference type="SAM" id="MobiDB-lite"/>
    </source>
</evidence>
<evidence type="ECO:0000259" key="2">
    <source>
        <dbReference type="Pfam" id="PF01844"/>
    </source>
</evidence>
<dbReference type="OrthoDB" id="5292295at2"/>
<feature type="compositionally biased region" description="Basic residues" evidence="1">
    <location>
        <begin position="120"/>
        <end position="129"/>
    </location>
</feature>
<keyword evidence="3" id="KW-0378">Hydrolase</keyword>
<protein>
    <submittedName>
        <fullName evidence="3">HNH endonuclease</fullName>
    </submittedName>
</protein>
<keyword evidence="4" id="KW-1185">Reference proteome</keyword>
<feature type="domain" description="HNH" evidence="2">
    <location>
        <begin position="25"/>
        <end position="72"/>
    </location>
</feature>
<dbReference type="GO" id="GO:0004519">
    <property type="term" value="F:endonuclease activity"/>
    <property type="evidence" value="ECO:0007669"/>
    <property type="project" value="UniProtKB-KW"/>
</dbReference>
<dbReference type="STRING" id="933059.SAMN04488103_104116"/>
<gene>
    <name evidence="3" type="ORF">SAMN04488103_104116</name>
</gene>
<evidence type="ECO:0000313" key="4">
    <source>
        <dbReference type="Proteomes" id="UP000198761"/>
    </source>
</evidence>
<dbReference type="InterPro" id="IPR002711">
    <property type="entry name" value="HNH"/>
</dbReference>
<feature type="compositionally biased region" description="Polar residues" evidence="1">
    <location>
        <begin position="108"/>
        <end position="117"/>
    </location>
</feature>
<dbReference type="GO" id="GO:0003676">
    <property type="term" value="F:nucleic acid binding"/>
    <property type="evidence" value="ECO:0007669"/>
    <property type="project" value="InterPro"/>
</dbReference>
<dbReference type="Gene3D" id="1.10.30.50">
    <property type="match status" value="1"/>
</dbReference>
<dbReference type="GO" id="GO:0008270">
    <property type="term" value="F:zinc ion binding"/>
    <property type="evidence" value="ECO:0007669"/>
    <property type="project" value="InterPro"/>
</dbReference>
<dbReference type="Pfam" id="PF01844">
    <property type="entry name" value="HNH"/>
    <property type="match status" value="1"/>
</dbReference>
<accession>A0A1H8FD69</accession>
<dbReference type="EMBL" id="FOCE01000004">
    <property type="protein sequence ID" value="SEN29137.1"/>
    <property type="molecule type" value="Genomic_DNA"/>
</dbReference>